<dbReference type="EMBL" id="FMXB01000017">
    <property type="protein sequence ID" value="SDA65086.1"/>
    <property type="molecule type" value="Genomic_DNA"/>
</dbReference>
<dbReference type="RefSeq" id="WP_149732444.1">
    <property type="nucleotide sequence ID" value="NZ_FMXB01000017.1"/>
</dbReference>
<dbReference type="AlphaFoldDB" id="A0A1G5X571"/>
<sequence>MDHLNKDIKEGISNLKCDDDMKSFLKEILNYELELYNKPGKTKKTISEEYNKHISVFSEED</sequence>
<proteinExistence type="predicted"/>
<gene>
    <name evidence="1" type="ORF">SAMN02910315_01941</name>
</gene>
<keyword evidence="2" id="KW-1185">Reference proteome</keyword>
<protein>
    <submittedName>
        <fullName evidence="1">Uncharacterized protein</fullName>
    </submittedName>
</protein>
<evidence type="ECO:0000313" key="1">
    <source>
        <dbReference type="EMBL" id="SDA65086.1"/>
    </source>
</evidence>
<accession>A0A1G5X571</accession>
<reference evidence="1 2" key="1">
    <citation type="submission" date="2016-10" db="EMBL/GenBank/DDBJ databases">
        <authorList>
            <person name="Varghese N."/>
            <person name="Submissions S."/>
        </authorList>
    </citation>
    <scope>NUCLEOTIDE SEQUENCE [LARGE SCALE GENOMIC DNA]</scope>
    <source>
        <strain evidence="1 2">DSM 16643</strain>
    </source>
</reference>
<name>A0A1G5X571_9EURY</name>
<evidence type="ECO:0000313" key="2">
    <source>
        <dbReference type="Proteomes" id="UP000323439"/>
    </source>
</evidence>
<organism evidence="1 2">
    <name type="scientific">Methanobrevibacter millerae</name>
    <dbReference type="NCBI Taxonomy" id="230361"/>
    <lineage>
        <taxon>Archaea</taxon>
        <taxon>Methanobacteriati</taxon>
        <taxon>Methanobacteriota</taxon>
        <taxon>Methanomada group</taxon>
        <taxon>Methanobacteria</taxon>
        <taxon>Methanobacteriales</taxon>
        <taxon>Methanobacteriaceae</taxon>
        <taxon>Methanobrevibacter</taxon>
    </lineage>
</organism>
<dbReference type="Proteomes" id="UP000323439">
    <property type="component" value="Unassembled WGS sequence"/>
</dbReference>